<dbReference type="SUPFAM" id="SSF63737">
    <property type="entry name" value="Leukotriene A4 hydrolase N-terminal domain"/>
    <property type="match status" value="1"/>
</dbReference>
<dbReference type="InParanoid" id="A0A1B6QC55"/>
<keyword evidence="9 18" id="KW-0479">Metal-binding</keyword>
<evidence type="ECO:0000256" key="17">
    <source>
        <dbReference type="PIRSR" id="PIRSR634016-1"/>
    </source>
</evidence>
<dbReference type="InterPro" id="IPR001930">
    <property type="entry name" value="Peptidase_M1"/>
</dbReference>
<feature type="binding site" evidence="18">
    <location>
        <position position="447"/>
    </location>
    <ligand>
        <name>Zn(2+)</name>
        <dbReference type="ChEBI" id="CHEBI:29105"/>
        <note>catalytic</note>
    </ligand>
</feature>
<dbReference type="SUPFAM" id="SSF55486">
    <property type="entry name" value="Metalloproteases ('zincins'), catalytic domain"/>
    <property type="match status" value="1"/>
</dbReference>
<dbReference type="PANTHER" id="PTHR11533">
    <property type="entry name" value="PROTEASE M1 ZINC METALLOPROTEASE"/>
    <property type="match status" value="1"/>
</dbReference>
<dbReference type="GO" id="GO:0016285">
    <property type="term" value="F:alanyl aminopeptidase activity"/>
    <property type="evidence" value="ECO:0007669"/>
    <property type="project" value="UniProtKB-EC"/>
</dbReference>
<dbReference type="eggNOG" id="KOG1046">
    <property type="taxonomic scope" value="Eukaryota"/>
</dbReference>
<dbReference type="Gene3D" id="2.60.40.1730">
    <property type="entry name" value="tricorn interacting facor f3 domain"/>
    <property type="match status" value="1"/>
</dbReference>
<name>A0A1B6QC55_SORBI</name>
<evidence type="ECO:0000256" key="2">
    <source>
        <dbReference type="ARBA" id="ARBA00004174"/>
    </source>
</evidence>
<evidence type="ECO:0000256" key="1">
    <source>
        <dbReference type="ARBA" id="ARBA00000098"/>
    </source>
</evidence>
<dbReference type="FunFam" id="2.60.40.1910:FF:000007">
    <property type="entry name" value="Aminopeptidase"/>
    <property type="match status" value="1"/>
</dbReference>
<evidence type="ECO:0000256" key="4">
    <source>
        <dbReference type="ARBA" id="ARBA00010136"/>
    </source>
</evidence>
<dbReference type="OMA" id="SHAIELW"/>
<keyword evidence="15 21" id="KW-0472">Membrane</keyword>
<feature type="compositionally biased region" description="Pro residues" evidence="20">
    <location>
        <begin position="125"/>
        <end position="137"/>
    </location>
</feature>
<comment type="catalytic activity">
    <reaction evidence="1">
        <text>Release of an N-terminal amino acid, Xaa-|-Yaa- from a peptide, amide or arylamide. Xaa is preferably Ala, but may be most amino acids including Pro (slow action). When a terminal hydrophobic residue is followed by a prolyl residue, the two may be released as an intact Xaa-Pro dipeptide.</text>
        <dbReference type="EC" id="3.4.11.2"/>
    </reaction>
</comment>
<evidence type="ECO:0000313" key="25">
    <source>
        <dbReference type="EMBL" id="KXG35481.2"/>
    </source>
</evidence>
<evidence type="ECO:0000256" key="5">
    <source>
        <dbReference type="ARBA" id="ARBA00012564"/>
    </source>
</evidence>
<dbReference type="GO" id="GO:0070006">
    <property type="term" value="F:metalloaminopeptidase activity"/>
    <property type="evidence" value="ECO:0000318"/>
    <property type="project" value="GO_Central"/>
</dbReference>
<dbReference type="FunFam" id="2.60.40.1730:FF:000009">
    <property type="entry name" value="Aminopeptidase"/>
    <property type="match status" value="1"/>
</dbReference>
<feature type="domain" description="ERAP1-like C-terminal" evidence="23">
    <location>
        <begin position="668"/>
        <end position="985"/>
    </location>
</feature>
<evidence type="ECO:0000256" key="18">
    <source>
        <dbReference type="PIRSR" id="PIRSR634016-3"/>
    </source>
</evidence>
<dbReference type="InterPro" id="IPR050344">
    <property type="entry name" value="Peptidase_M1_aminopeptidases"/>
</dbReference>
<comment type="similarity">
    <text evidence="4">Belongs to the peptidase M1 family.</text>
</comment>
<evidence type="ECO:0000259" key="22">
    <source>
        <dbReference type="Pfam" id="PF01433"/>
    </source>
</evidence>
<evidence type="ECO:0000256" key="16">
    <source>
        <dbReference type="ARBA" id="ARBA00029840"/>
    </source>
</evidence>
<dbReference type="GO" id="GO:0006508">
    <property type="term" value="P:proteolysis"/>
    <property type="evidence" value="ECO:0000318"/>
    <property type="project" value="GO_Central"/>
</dbReference>
<evidence type="ECO:0000256" key="15">
    <source>
        <dbReference type="ARBA" id="ARBA00023136"/>
    </source>
</evidence>
<keyword evidence="6" id="KW-0031">Aminopeptidase</keyword>
<feature type="region of interest" description="Disordered" evidence="20">
    <location>
        <begin position="38"/>
        <end position="58"/>
    </location>
</feature>
<feature type="transmembrane region" description="Helical" evidence="21">
    <location>
        <begin position="53"/>
        <end position="76"/>
    </location>
</feature>
<dbReference type="GO" id="GO:0008270">
    <property type="term" value="F:zinc ion binding"/>
    <property type="evidence" value="ECO:0007669"/>
    <property type="project" value="InterPro"/>
</dbReference>
<comment type="subcellular location">
    <subcellularLocation>
        <location evidence="3">Cytoplasm</location>
    </subcellularLocation>
    <subcellularLocation>
        <location evidence="2">Microsome membrane</location>
        <topology evidence="2">Peripheral membrane protein</topology>
    </subcellularLocation>
</comment>
<feature type="domain" description="Peptidase M1 membrane alanine aminopeptidase" evidence="22">
    <location>
        <begin position="371"/>
        <end position="587"/>
    </location>
</feature>
<feature type="binding site" evidence="18">
    <location>
        <position position="443"/>
    </location>
    <ligand>
        <name>Zn(2+)</name>
        <dbReference type="ChEBI" id="CHEBI:29105"/>
        <note>catalytic</note>
    </ligand>
</feature>
<keyword evidence="11" id="KW-0256">Endoplasmic reticulum</keyword>
<dbReference type="Gene3D" id="1.25.50.20">
    <property type="match status" value="1"/>
</dbReference>
<dbReference type="Pfam" id="PF17900">
    <property type="entry name" value="Peptidase_M1_N"/>
    <property type="match status" value="1"/>
</dbReference>
<evidence type="ECO:0000256" key="7">
    <source>
        <dbReference type="ARBA" id="ARBA00022490"/>
    </source>
</evidence>
<keyword evidence="21" id="KW-0812">Transmembrane</keyword>
<dbReference type="GO" id="GO:0005737">
    <property type="term" value="C:cytoplasm"/>
    <property type="evidence" value="ECO:0007669"/>
    <property type="project" value="UniProtKB-SubCell"/>
</dbReference>
<evidence type="ECO:0000256" key="21">
    <source>
        <dbReference type="SAM" id="Phobius"/>
    </source>
</evidence>
<evidence type="ECO:0000256" key="19">
    <source>
        <dbReference type="PIRSR" id="PIRSR634016-4"/>
    </source>
</evidence>
<feature type="region of interest" description="Disordered" evidence="20">
    <location>
        <begin position="122"/>
        <end position="144"/>
    </location>
</feature>
<dbReference type="EC" id="3.4.11.2" evidence="5"/>
<evidence type="ECO:0000256" key="20">
    <source>
        <dbReference type="SAM" id="MobiDB-lite"/>
    </source>
</evidence>
<proteinExistence type="inferred from homology"/>
<dbReference type="InterPro" id="IPR024571">
    <property type="entry name" value="ERAP1-like_C_dom"/>
</dbReference>
<gene>
    <name evidence="25" type="ORF">SORBI_3002G180800</name>
</gene>
<evidence type="ECO:0000313" key="26">
    <source>
        <dbReference type="Proteomes" id="UP000000768"/>
    </source>
</evidence>
<dbReference type="Pfam" id="PF01433">
    <property type="entry name" value="Peptidase_M1"/>
    <property type="match status" value="1"/>
</dbReference>
<dbReference type="InterPro" id="IPR034016">
    <property type="entry name" value="M1_APN-typ"/>
</dbReference>
<evidence type="ECO:0000256" key="11">
    <source>
        <dbReference type="ARBA" id="ARBA00022824"/>
    </source>
</evidence>
<keyword evidence="7" id="KW-0963">Cytoplasm</keyword>
<evidence type="ECO:0000259" key="23">
    <source>
        <dbReference type="Pfam" id="PF11838"/>
    </source>
</evidence>
<feature type="binding site" evidence="18">
    <location>
        <position position="466"/>
    </location>
    <ligand>
        <name>Zn(2+)</name>
        <dbReference type="ChEBI" id="CHEBI:29105"/>
        <note>catalytic</note>
    </ligand>
</feature>
<dbReference type="Pfam" id="PF11838">
    <property type="entry name" value="ERAP1_C"/>
    <property type="match status" value="1"/>
</dbReference>
<evidence type="ECO:0000256" key="12">
    <source>
        <dbReference type="ARBA" id="ARBA00022833"/>
    </source>
</evidence>
<feature type="site" description="Transition state stabilizer" evidence="19">
    <location>
        <position position="528"/>
    </location>
</feature>
<accession>A0A1B6QC55</accession>
<dbReference type="Gene3D" id="2.60.40.1910">
    <property type="match status" value="1"/>
</dbReference>
<dbReference type="FunFam" id="1.10.390.10:FF:000001">
    <property type="entry name" value="Aminopeptidase"/>
    <property type="match status" value="1"/>
</dbReference>
<evidence type="ECO:0000256" key="3">
    <source>
        <dbReference type="ARBA" id="ARBA00004496"/>
    </source>
</evidence>
<dbReference type="STRING" id="4558.A0A1B6QC55"/>
<comment type="cofactor">
    <cofactor evidence="18">
        <name>Zn(2+)</name>
        <dbReference type="ChEBI" id="CHEBI:29105"/>
    </cofactor>
    <text evidence="18">Binds 1 zinc ion per subunit.</text>
</comment>
<sequence>MHSLPSLSTSSVPTDLTRAWCVCHSASSRLCQIERDRERERTTKRTMQRLPTATAAGGGGAGIASSLLVVALLLLVPVLPGASGGDAGPPLGGRKMGFAGEAAGVPARYFNKLGHCQDANVEAAPAPPRRGPAPPSPAVAGTPAQFRRQPMLPRFAKPLRYDLRIRPDLVACTFSGTAAVAVAVSAPTRFLVLNAADLSVDRASIRFRDLAPKEVVFFDDDEILVLGFFKDLPLGEGVLSMKFNGTLNDQMRGFYRSKYQYKGKMKNMAATQFESVDARRCFPCWDEPAFKAKFKLTLEVSVGMVALSNMPIASQTVAGPIKTVRYVESPLMSTYLVAIVVGLLEYIEGVTPEGTKVRVYTQVGKSNQGKFALDVGIKSLHLYKDYFGTPYPLPKLDMVAIPDFAAGAMENYGLVTFREVALLFDEESSGESSKQSIAITVAHELAHQWFGNLVTMEWWTHLWLNEGFATWMSSLAVDSFFPQWNIWTQFLDDTTAGLKLDSLQESHPIEVEIHHASEVDEIFDAISYDKGASVIRMLQNYLGAERFQKALASYIKKFAYSNAKTEDLWAVLEEKSGEPVKNMMTTWTKQQGYPVINAKLQGNYLELEQAQFLLDGSFGPRMWIVPITAGCGSYYTQKKFLLKGKSDRLDIRDIVSQCGNQQKGGDFWIKLNINQTGFYRVQYDDKLAAALQNALQAKKISVMDKIGIVEDSLALSMAGKQTLTSLLSLLYAYRGEADYSVLSHIITVSLSIAKISVDATPGLVGDIKQLLIKLLLPPAVNLGWDPKKGESHLNSLLRPVLLVALVKLGHDKTINEGVRRFSIFAHDRNTSLLPPDTRKAAYFAAMQIVTTSHRSAYNDLLKVYKESDEAEERGRVLSTLCYCKDKNIVLESLNLLFTNEFRKQDTYYVLQGLAVETRDAAWVWLKTNWDRMAKMYGDTQEGSFIRYVTTLFTSNEKAAEFSSFFATRKKPEFQRTLKQSLENIRISARWIQGIKREPRLAQTVQDLLRRP</sequence>
<dbReference type="AlphaFoldDB" id="A0A1B6QC55"/>
<protein>
    <recommendedName>
        <fullName evidence="5">membrane alanyl aminopeptidase</fullName>
        <ecNumber evidence="5">3.4.11.2</ecNumber>
    </recommendedName>
    <alternativeName>
        <fullName evidence="16">Alpha-aminoacylpeptide hydrolase</fullName>
    </alternativeName>
</protein>
<dbReference type="GO" id="GO:0043171">
    <property type="term" value="P:peptide catabolic process"/>
    <property type="evidence" value="ECO:0000318"/>
    <property type="project" value="GO_Central"/>
</dbReference>
<dbReference type="Gene3D" id="1.10.390.10">
    <property type="entry name" value="Neutral Protease Domain 2"/>
    <property type="match status" value="1"/>
</dbReference>
<dbReference type="Gramene" id="KXG35481">
    <property type="protein sequence ID" value="KXG35481"/>
    <property type="gene ID" value="SORBI_3002G180800"/>
</dbReference>
<keyword evidence="13" id="KW-0492">Microsome</keyword>
<keyword evidence="12 18" id="KW-0862">Zinc</keyword>
<evidence type="ECO:0000256" key="8">
    <source>
        <dbReference type="ARBA" id="ARBA00022670"/>
    </source>
</evidence>
<keyword evidence="26" id="KW-1185">Reference proteome</keyword>
<evidence type="ECO:0000256" key="13">
    <source>
        <dbReference type="ARBA" id="ARBA00022848"/>
    </source>
</evidence>
<keyword evidence="14" id="KW-0482">Metalloprotease</keyword>
<evidence type="ECO:0000256" key="14">
    <source>
        <dbReference type="ARBA" id="ARBA00023049"/>
    </source>
</evidence>
<keyword evidence="8" id="KW-0645">Protease</keyword>
<dbReference type="CDD" id="cd09601">
    <property type="entry name" value="M1_APN-Q_like"/>
    <property type="match status" value="1"/>
</dbReference>
<reference evidence="26" key="2">
    <citation type="journal article" date="2018" name="Plant J.">
        <title>The Sorghum bicolor reference genome: improved assembly, gene annotations, a transcriptome atlas, and signatures of genome organization.</title>
        <authorList>
            <person name="McCormick R.F."/>
            <person name="Truong S.K."/>
            <person name="Sreedasyam A."/>
            <person name="Jenkins J."/>
            <person name="Shu S."/>
            <person name="Sims D."/>
            <person name="Kennedy M."/>
            <person name="Amirebrahimi M."/>
            <person name="Weers B.D."/>
            <person name="McKinley B."/>
            <person name="Mattison A."/>
            <person name="Morishige D.T."/>
            <person name="Grimwood J."/>
            <person name="Schmutz J."/>
            <person name="Mullet J.E."/>
        </authorList>
    </citation>
    <scope>NUCLEOTIDE SEQUENCE [LARGE SCALE GENOMIC DNA]</scope>
    <source>
        <strain evidence="26">cv. BTx623</strain>
    </source>
</reference>
<evidence type="ECO:0000256" key="6">
    <source>
        <dbReference type="ARBA" id="ARBA00022438"/>
    </source>
</evidence>
<dbReference type="InterPro" id="IPR027268">
    <property type="entry name" value="Peptidase_M4/M1_CTD_sf"/>
</dbReference>
<dbReference type="InterPro" id="IPR014782">
    <property type="entry name" value="Peptidase_M1_dom"/>
</dbReference>
<keyword evidence="10" id="KW-0378">Hydrolase</keyword>
<keyword evidence="21" id="KW-1133">Transmembrane helix</keyword>
<dbReference type="PANTHER" id="PTHR11533:SF203">
    <property type="entry name" value="AMINOPEPTIDASE M1-C"/>
    <property type="match status" value="1"/>
</dbReference>
<dbReference type="Proteomes" id="UP000000768">
    <property type="component" value="Chromosome 2"/>
</dbReference>
<reference evidence="25 26" key="1">
    <citation type="journal article" date="2009" name="Nature">
        <title>The Sorghum bicolor genome and the diversification of grasses.</title>
        <authorList>
            <person name="Paterson A.H."/>
            <person name="Bowers J.E."/>
            <person name="Bruggmann R."/>
            <person name="Dubchak I."/>
            <person name="Grimwood J."/>
            <person name="Gundlach H."/>
            <person name="Haberer G."/>
            <person name="Hellsten U."/>
            <person name="Mitros T."/>
            <person name="Poliakov A."/>
            <person name="Schmutz J."/>
            <person name="Spannagl M."/>
            <person name="Tang H."/>
            <person name="Wang X."/>
            <person name="Wicker T."/>
            <person name="Bharti A.K."/>
            <person name="Chapman J."/>
            <person name="Feltus F.A."/>
            <person name="Gowik U."/>
            <person name="Grigoriev I.V."/>
            <person name="Lyons E."/>
            <person name="Maher C.A."/>
            <person name="Martis M."/>
            <person name="Narechania A."/>
            <person name="Otillar R.P."/>
            <person name="Penning B.W."/>
            <person name="Salamov A.A."/>
            <person name="Wang Y."/>
            <person name="Zhang L."/>
            <person name="Carpita N.C."/>
            <person name="Freeling M."/>
            <person name="Gingle A.R."/>
            <person name="Hash C.T."/>
            <person name="Keller B."/>
            <person name="Klein P."/>
            <person name="Kresovich S."/>
            <person name="McCann M.C."/>
            <person name="Ming R."/>
            <person name="Peterson D.G."/>
            <person name="Mehboob-ur-Rahman"/>
            <person name="Ware D."/>
            <person name="Westhoff P."/>
            <person name="Mayer K.F."/>
            <person name="Messing J."/>
            <person name="Rokhsar D.S."/>
        </authorList>
    </citation>
    <scope>NUCLEOTIDE SEQUENCE [LARGE SCALE GENOMIC DNA]</scope>
    <source>
        <strain evidence="26">cv. BTx623</strain>
    </source>
</reference>
<evidence type="ECO:0000259" key="24">
    <source>
        <dbReference type="Pfam" id="PF17900"/>
    </source>
</evidence>
<dbReference type="FunFam" id="1.25.50.20:FF:000002">
    <property type="entry name" value="Aminopeptidase"/>
    <property type="match status" value="1"/>
</dbReference>
<organism evidence="25 26">
    <name type="scientific">Sorghum bicolor</name>
    <name type="common">Sorghum</name>
    <name type="synonym">Sorghum vulgare</name>
    <dbReference type="NCBI Taxonomy" id="4558"/>
    <lineage>
        <taxon>Eukaryota</taxon>
        <taxon>Viridiplantae</taxon>
        <taxon>Streptophyta</taxon>
        <taxon>Embryophyta</taxon>
        <taxon>Tracheophyta</taxon>
        <taxon>Spermatophyta</taxon>
        <taxon>Magnoliopsida</taxon>
        <taxon>Liliopsida</taxon>
        <taxon>Poales</taxon>
        <taxon>Poaceae</taxon>
        <taxon>PACMAD clade</taxon>
        <taxon>Panicoideae</taxon>
        <taxon>Andropogonodae</taxon>
        <taxon>Andropogoneae</taxon>
        <taxon>Sorghinae</taxon>
        <taxon>Sorghum</taxon>
    </lineage>
</organism>
<evidence type="ECO:0000256" key="9">
    <source>
        <dbReference type="ARBA" id="ARBA00022723"/>
    </source>
</evidence>
<dbReference type="PRINTS" id="PR00756">
    <property type="entry name" value="ALADIPTASE"/>
</dbReference>
<dbReference type="InterPro" id="IPR042097">
    <property type="entry name" value="Aminopeptidase_N-like_N_sf"/>
</dbReference>
<dbReference type="InterPro" id="IPR045357">
    <property type="entry name" value="Aminopeptidase_N-like_N"/>
</dbReference>
<feature type="active site" description="Proton acceptor" evidence="17">
    <location>
        <position position="444"/>
    </location>
</feature>
<evidence type="ECO:0000256" key="10">
    <source>
        <dbReference type="ARBA" id="ARBA00022801"/>
    </source>
</evidence>
<dbReference type="EMBL" id="CM000761">
    <property type="protein sequence ID" value="KXG35481.2"/>
    <property type="molecule type" value="Genomic_DNA"/>
</dbReference>
<feature type="domain" description="Aminopeptidase N-like N-terminal" evidence="24">
    <location>
        <begin position="157"/>
        <end position="336"/>
    </location>
</feature>